<dbReference type="SUPFAM" id="SSF69336">
    <property type="entry name" value="Alpha subunit of glutamate synthase, C-terminal domain"/>
    <property type="match status" value="1"/>
</dbReference>
<dbReference type="GO" id="GO:0016491">
    <property type="term" value="F:oxidoreductase activity"/>
    <property type="evidence" value="ECO:0007669"/>
    <property type="project" value="InterPro"/>
</dbReference>
<dbReference type="PANTHER" id="PTHR39673">
    <property type="entry name" value="TUNGSTEN FORMYLMETHANOFURAN DEHYDROGENASE, SUBUNIT C (FWDC)"/>
    <property type="match status" value="1"/>
</dbReference>
<name>A0A5C5Y9Z9_9PLAN</name>
<dbReference type="RefSeq" id="WP_145293091.1">
    <property type="nucleotide sequence ID" value="NZ_CP036319.1"/>
</dbReference>
<dbReference type="Gene3D" id="2.160.20.60">
    <property type="entry name" value="Glutamate synthase, alpha subunit, C-terminal domain"/>
    <property type="match status" value="1"/>
</dbReference>
<accession>A0A5C5Y9Z9</accession>
<dbReference type="InterPro" id="IPR036485">
    <property type="entry name" value="Glu_synth_asu_C_sf"/>
</dbReference>
<dbReference type="EMBL" id="SJPL01000001">
    <property type="protein sequence ID" value="TWT72497.1"/>
    <property type="molecule type" value="Genomic_DNA"/>
</dbReference>
<keyword evidence="2" id="KW-1185">Reference proteome</keyword>
<reference evidence="1 2" key="1">
    <citation type="submission" date="2019-02" db="EMBL/GenBank/DDBJ databases">
        <title>Deep-cultivation of Planctomycetes and their phenomic and genomic characterization uncovers novel biology.</title>
        <authorList>
            <person name="Wiegand S."/>
            <person name="Jogler M."/>
            <person name="Boedeker C."/>
            <person name="Pinto D."/>
            <person name="Vollmers J."/>
            <person name="Rivas-Marin E."/>
            <person name="Kohn T."/>
            <person name="Peeters S.H."/>
            <person name="Heuer A."/>
            <person name="Rast P."/>
            <person name="Oberbeckmann S."/>
            <person name="Bunk B."/>
            <person name="Jeske O."/>
            <person name="Meyerdierks A."/>
            <person name="Storesund J.E."/>
            <person name="Kallscheuer N."/>
            <person name="Luecker S."/>
            <person name="Lage O.M."/>
            <person name="Pohl T."/>
            <person name="Merkel B.J."/>
            <person name="Hornburger P."/>
            <person name="Mueller R.-W."/>
            <person name="Bruemmer F."/>
            <person name="Labrenz M."/>
            <person name="Spormann A.M."/>
            <person name="Op Den Camp H."/>
            <person name="Overmann J."/>
            <person name="Amann R."/>
            <person name="Jetten M.S.M."/>
            <person name="Mascher T."/>
            <person name="Medema M.H."/>
            <person name="Devos D.P."/>
            <person name="Kaster A.-K."/>
            <person name="Ovreas L."/>
            <person name="Rohde M."/>
            <person name="Galperin M.Y."/>
            <person name="Jogler C."/>
        </authorList>
    </citation>
    <scope>NUCLEOTIDE SEQUENCE [LARGE SCALE GENOMIC DNA]</scope>
    <source>
        <strain evidence="1 2">Pan14r</strain>
    </source>
</reference>
<organism evidence="1 2">
    <name type="scientific">Crateriforma conspicua</name>
    <dbReference type="NCBI Taxonomy" id="2527996"/>
    <lineage>
        <taxon>Bacteria</taxon>
        <taxon>Pseudomonadati</taxon>
        <taxon>Planctomycetota</taxon>
        <taxon>Planctomycetia</taxon>
        <taxon>Planctomycetales</taxon>
        <taxon>Planctomycetaceae</taxon>
        <taxon>Crateriforma</taxon>
    </lineage>
</organism>
<sequence length="233" mass="24395">MRFDLSEHDHESLRNAIAAIPILDDGEDLPVVQVDGVKGQHAAMMRLDHPVRIEAEGDLGDFAFAHHAQATVRLTGSVGNGVGEGMRSGTIGIRGNAGIGPGVAMRGGTLAIYGSVGDRCGAAMRGGEIFIRGDAGDHIGIGALGGTIVIGGNAGRWIGNAQSDVSIFIRGSAESLAEGVTEAPLRKREQLRLGLLLINASIRGDASEFRRIVPDAKLHAEQAQQGEVVPNWR</sequence>
<proteinExistence type="predicted"/>
<gene>
    <name evidence="1" type="ORF">Pan14r_48170</name>
</gene>
<comment type="caution">
    <text evidence="1">The sequence shown here is derived from an EMBL/GenBank/DDBJ whole genome shotgun (WGS) entry which is preliminary data.</text>
</comment>
<evidence type="ECO:0000313" key="1">
    <source>
        <dbReference type="EMBL" id="TWT72497.1"/>
    </source>
</evidence>
<evidence type="ECO:0000313" key="2">
    <source>
        <dbReference type="Proteomes" id="UP000317238"/>
    </source>
</evidence>
<dbReference type="PANTHER" id="PTHR39673:SF5">
    <property type="entry name" value="TUNGSTEN-CONTAINING FORMYLMETHANOFURAN DEHYDROGENASE 2 SUBUNIT C"/>
    <property type="match status" value="1"/>
</dbReference>
<dbReference type="AlphaFoldDB" id="A0A5C5Y9Z9"/>
<dbReference type="Proteomes" id="UP000317238">
    <property type="component" value="Unassembled WGS sequence"/>
</dbReference>
<protein>
    <submittedName>
        <fullName evidence="1">GXGXG motif protein</fullName>
    </submittedName>
</protein>
<dbReference type="OrthoDB" id="264795at2"/>